<organism evidence="1 2">
    <name type="scientific">Lucilia cuprina</name>
    <name type="common">Green bottle fly</name>
    <name type="synonym">Australian sheep blowfly</name>
    <dbReference type="NCBI Taxonomy" id="7375"/>
    <lineage>
        <taxon>Eukaryota</taxon>
        <taxon>Metazoa</taxon>
        <taxon>Ecdysozoa</taxon>
        <taxon>Arthropoda</taxon>
        <taxon>Hexapoda</taxon>
        <taxon>Insecta</taxon>
        <taxon>Pterygota</taxon>
        <taxon>Neoptera</taxon>
        <taxon>Endopterygota</taxon>
        <taxon>Diptera</taxon>
        <taxon>Brachycera</taxon>
        <taxon>Muscomorpha</taxon>
        <taxon>Oestroidea</taxon>
        <taxon>Calliphoridae</taxon>
        <taxon>Luciliinae</taxon>
        <taxon>Lucilia</taxon>
    </lineage>
</organism>
<accession>A0A0L0CKZ3</accession>
<protein>
    <submittedName>
        <fullName evidence="1">Uncharacterized protein</fullName>
    </submittedName>
</protein>
<keyword evidence="2" id="KW-1185">Reference proteome</keyword>
<sequence length="160" mass="17805">MSKKAKNGNDIAAIALTALSHGGHFYPLGRLEMVYHARLHSSMKNSRSNFCTWHAAFGINPRTPTGKSNHWSQIDLRDDRLPLNTDLTIPQHILASHYTNGHNPAGNWPPVVPDYIVLWLDLMPNHCEAKLRINLTSPVYSPGRLEVLVAPIYPGIAVNV</sequence>
<comment type="caution">
    <text evidence="1">The sequence shown here is derived from an EMBL/GenBank/DDBJ whole genome shotgun (WGS) entry which is preliminary data.</text>
</comment>
<name>A0A0L0CKZ3_LUCCU</name>
<evidence type="ECO:0000313" key="1">
    <source>
        <dbReference type="EMBL" id="KNC33028.1"/>
    </source>
</evidence>
<evidence type="ECO:0000313" key="2">
    <source>
        <dbReference type="Proteomes" id="UP000037069"/>
    </source>
</evidence>
<reference evidence="1 2" key="1">
    <citation type="journal article" date="2015" name="Nat. Commun.">
        <title>Lucilia cuprina genome unlocks parasitic fly biology to underpin future interventions.</title>
        <authorList>
            <person name="Anstead C.A."/>
            <person name="Korhonen P.K."/>
            <person name="Young N.D."/>
            <person name="Hall R.S."/>
            <person name="Jex A.R."/>
            <person name="Murali S.C."/>
            <person name="Hughes D.S."/>
            <person name="Lee S.F."/>
            <person name="Perry T."/>
            <person name="Stroehlein A.J."/>
            <person name="Ansell B.R."/>
            <person name="Breugelmans B."/>
            <person name="Hofmann A."/>
            <person name="Qu J."/>
            <person name="Dugan S."/>
            <person name="Lee S.L."/>
            <person name="Chao H."/>
            <person name="Dinh H."/>
            <person name="Han Y."/>
            <person name="Doddapaneni H.V."/>
            <person name="Worley K.C."/>
            <person name="Muzny D.M."/>
            <person name="Ioannidis P."/>
            <person name="Waterhouse R.M."/>
            <person name="Zdobnov E.M."/>
            <person name="James P.J."/>
            <person name="Bagnall N.H."/>
            <person name="Kotze A.C."/>
            <person name="Gibbs R.A."/>
            <person name="Richards S."/>
            <person name="Batterham P."/>
            <person name="Gasser R.B."/>
        </authorList>
    </citation>
    <scope>NUCLEOTIDE SEQUENCE [LARGE SCALE GENOMIC DNA]</scope>
    <source>
        <strain evidence="1 2">LS</strain>
        <tissue evidence="1">Full body</tissue>
    </source>
</reference>
<dbReference type="Proteomes" id="UP000037069">
    <property type="component" value="Unassembled WGS sequence"/>
</dbReference>
<proteinExistence type="predicted"/>
<dbReference type="EMBL" id="JRES01000241">
    <property type="protein sequence ID" value="KNC33028.1"/>
    <property type="molecule type" value="Genomic_DNA"/>
</dbReference>
<gene>
    <name evidence="1" type="ORF">FF38_02873</name>
</gene>
<dbReference type="AlphaFoldDB" id="A0A0L0CKZ3"/>